<feature type="chain" id="PRO_5043485849" description="Extracellular serine-rich protein" evidence="2">
    <location>
        <begin position="19"/>
        <end position="240"/>
    </location>
</feature>
<dbReference type="PANTHER" id="PTHR34883:SF15">
    <property type="entry name" value="EXTRACELLULAR SERINE-RICH PROTEIN"/>
    <property type="match status" value="1"/>
</dbReference>
<evidence type="ECO:0000313" key="4">
    <source>
        <dbReference type="Proteomes" id="UP001362999"/>
    </source>
</evidence>
<accession>A0AAW0B4J1</accession>
<keyword evidence="1" id="KW-0812">Transmembrane</keyword>
<reference evidence="3 4" key="1">
    <citation type="journal article" date="2024" name="J Genomics">
        <title>Draft genome sequencing and assembly of Favolaschia claudopus CIRM-BRFM 2984 isolated from oak limbs.</title>
        <authorList>
            <person name="Navarro D."/>
            <person name="Drula E."/>
            <person name="Chaduli D."/>
            <person name="Cazenave R."/>
            <person name="Ahrendt S."/>
            <person name="Wang J."/>
            <person name="Lipzen A."/>
            <person name="Daum C."/>
            <person name="Barry K."/>
            <person name="Grigoriev I.V."/>
            <person name="Favel A."/>
            <person name="Rosso M.N."/>
            <person name="Martin F."/>
        </authorList>
    </citation>
    <scope>NUCLEOTIDE SEQUENCE [LARGE SCALE GENOMIC DNA]</scope>
    <source>
        <strain evidence="3 4">CIRM-BRFM 2984</strain>
    </source>
</reference>
<dbReference type="AlphaFoldDB" id="A0AAW0B4J1"/>
<name>A0AAW0B4J1_9AGAR</name>
<dbReference type="PANTHER" id="PTHR34883">
    <property type="entry name" value="SERINE-RICH PROTEIN, PUTATIVE-RELATED-RELATED"/>
    <property type="match status" value="1"/>
</dbReference>
<keyword evidence="2" id="KW-0732">Signal</keyword>
<comment type="caution">
    <text evidence="3">The sequence shown here is derived from an EMBL/GenBank/DDBJ whole genome shotgun (WGS) entry which is preliminary data.</text>
</comment>
<evidence type="ECO:0008006" key="5">
    <source>
        <dbReference type="Google" id="ProtNLM"/>
    </source>
</evidence>
<dbReference type="CDD" id="cd00920">
    <property type="entry name" value="Cupredoxin"/>
    <property type="match status" value="1"/>
</dbReference>
<proteinExistence type="predicted"/>
<protein>
    <recommendedName>
        <fullName evidence="5">Extracellular serine-rich protein</fullName>
    </recommendedName>
</protein>
<feature type="signal peptide" evidence="2">
    <location>
        <begin position="1"/>
        <end position="18"/>
    </location>
</feature>
<keyword evidence="1" id="KW-0472">Membrane</keyword>
<dbReference type="Gene3D" id="2.60.40.420">
    <property type="entry name" value="Cupredoxins - blue copper proteins"/>
    <property type="match status" value="1"/>
</dbReference>
<keyword evidence="1" id="KW-1133">Transmembrane helix</keyword>
<feature type="transmembrane region" description="Helical" evidence="1">
    <location>
        <begin position="219"/>
        <end position="239"/>
    </location>
</feature>
<dbReference type="InterPro" id="IPR008972">
    <property type="entry name" value="Cupredoxin"/>
</dbReference>
<evidence type="ECO:0000313" key="3">
    <source>
        <dbReference type="EMBL" id="KAK7020090.1"/>
    </source>
</evidence>
<gene>
    <name evidence="3" type="ORF">R3P38DRAFT_3318984</name>
</gene>
<organism evidence="3 4">
    <name type="scientific">Favolaschia claudopus</name>
    <dbReference type="NCBI Taxonomy" id="2862362"/>
    <lineage>
        <taxon>Eukaryota</taxon>
        <taxon>Fungi</taxon>
        <taxon>Dikarya</taxon>
        <taxon>Basidiomycota</taxon>
        <taxon>Agaricomycotina</taxon>
        <taxon>Agaricomycetes</taxon>
        <taxon>Agaricomycetidae</taxon>
        <taxon>Agaricales</taxon>
        <taxon>Marasmiineae</taxon>
        <taxon>Mycenaceae</taxon>
        <taxon>Favolaschia</taxon>
    </lineage>
</organism>
<keyword evidence="4" id="KW-1185">Reference proteome</keyword>
<evidence type="ECO:0000256" key="2">
    <source>
        <dbReference type="SAM" id="SignalP"/>
    </source>
</evidence>
<dbReference type="EMBL" id="JAWWNJ010000042">
    <property type="protein sequence ID" value="KAK7020090.1"/>
    <property type="molecule type" value="Genomic_DNA"/>
</dbReference>
<sequence length="240" mass="23942">MRFASVVATLVAAVAVSAQNQTMTIQVGAEVDTQGGIFQFIPNSIMAPNGTVVNFRFSGIPGNHSVTQASFNSPCQPLAGGFDSGWVEILQNTTGGTPLPSWNLTITNDQIPIWFFCKQLLPSPHCPAGMVGVINVQPGANSLSAFRSKAQSDNSPGQEQGGLVGMGASASADPEVPSAFATLFKGTASATATAPAGGSGSAGGAGPTNSAPSGGAVSLGLNMNLLVLVLGVLAGGALVN</sequence>
<evidence type="ECO:0000256" key="1">
    <source>
        <dbReference type="SAM" id="Phobius"/>
    </source>
</evidence>
<dbReference type="Proteomes" id="UP001362999">
    <property type="component" value="Unassembled WGS sequence"/>
</dbReference>
<dbReference type="InterPro" id="IPR052953">
    <property type="entry name" value="Ser-rich/MCO-related"/>
</dbReference>
<dbReference type="SUPFAM" id="SSF49503">
    <property type="entry name" value="Cupredoxins"/>
    <property type="match status" value="1"/>
</dbReference>